<dbReference type="InParanoid" id="K3WGT5"/>
<accession>K3WGT5</accession>
<protein>
    <recommendedName>
        <fullName evidence="3">Longin domain-containing protein</fullName>
    </recommendedName>
</protein>
<dbReference type="EMBL" id="GL376567">
    <property type="status" value="NOT_ANNOTATED_CDS"/>
    <property type="molecule type" value="Genomic_DNA"/>
</dbReference>
<dbReference type="AlphaFoldDB" id="K3WGT5"/>
<evidence type="ECO:0000313" key="1">
    <source>
        <dbReference type="EnsemblProtists" id="PYU1_T004176"/>
    </source>
</evidence>
<evidence type="ECO:0000313" key="2">
    <source>
        <dbReference type="Proteomes" id="UP000019132"/>
    </source>
</evidence>
<reference evidence="1" key="3">
    <citation type="submission" date="2015-02" db="UniProtKB">
        <authorList>
            <consortium name="EnsemblProtists"/>
        </authorList>
    </citation>
    <scope>IDENTIFICATION</scope>
    <source>
        <strain evidence="1">DAOM BR144</strain>
    </source>
</reference>
<dbReference type="Proteomes" id="UP000019132">
    <property type="component" value="Unassembled WGS sequence"/>
</dbReference>
<dbReference type="HOGENOM" id="CLU_103988_0_0_1"/>
<name>K3WGT5_GLOUD</name>
<dbReference type="EnsemblProtists" id="PYU1_T004176">
    <property type="protein sequence ID" value="PYU1_T004176"/>
    <property type="gene ID" value="PYU1_G004166"/>
</dbReference>
<reference evidence="2" key="1">
    <citation type="journal article" date="2010" name="Genome Biol.">
        <title>Genome sequence of the necrotrophic plant pathogen Pythium ultimum reveals original pathogenicity mechanisms and effector repertoire.</title>
        <authorList>
            <person name="Levesque C.A."/>
            <person name="Brouwer H."/>
            <person name="Cano L."/>
            <person name="Hamilton J.P."/>
            <person name="Holt C."/>
            <person name="Huitema E."/>
            <person name="Raffaele S."/>
            <person name="Robideau G.P."/>
            <person name="Thines M."/>
            <person name="Win J."/>
            <person name="Zerillo M.M."/>
            <person name="Beakes G.W."/>
            <person name="Boore J.L."/>
            <person name="Busam D."/>
            <person name="Dumas B."/>
            <person name="Ferriera S."/>
            <person name="Fuerstenberg S.I."/>
            <person name="Gachon C.M."/>
            <person name="Gaulin E."/>
            <person name="Govers F."/>
            <person name="Grenville-Briggs L."/>
            <person name="Horner N."/>
            <person name="Hostetler J."/>
            <person name="Jiang R.H."/>
            <person name="Johnson J."/>
            <person name="Krajaejun T."/>
            <person name="Lin H."/>
            <person name="Meijer H.J."/>
            <person name="Moore B."/>
            <person name="Morris P."/>
            <person name="Phuntmart V."/>
            <person name="Puiu D."/>
            <person name="Shetty J."/>
            <person name="Stajich J.E."/>
            <person name="Tripathy S."/>
            <person name="Wawra S."/>
            <person name="van West P."/>
            <person name="Whitty B.R."/>
            <person name="Coutinho P.M."/>
            <person name="Henrissat B."/>
            <person name="Martin F."/>
            <person name="Thomas P.D."/>
            <person name="Tyler B.M."/>
            <person name="De Vries R.P."/>
            <person name="Kamoun S."/>
            <person name="Yandell M."/>
            <person name="Tisserat N."/>
            <person name="Buell C.R."/>
        </authorList>
    </citation>
    <scope>NUCLEOTIDE SEQUENCE</scope>
    <source>
        <strain evidence="2">DAOM:BR144</strain>
    </source>
</reference>
<dbReference type="VEuPathDB" id="FungiDB:PYU1_G004166"/>
<organism evidence="1 2">
    <name type="scientific">Globisporangium ultimum (strain ATCC 200006 / CBS 805.95 / DAOM BR144)</name>
    <name type="common">Pythium ultimum</name>
    <dbReference type="NCBI Taxonomy" id="431595"/>
    <lineage>
        <taxon>Eukaryota</taxon>
        <taxon>Sar</taxon>
        <taxon>Stramenopiles</taxon>
        <taxon>Oomycota</taxon>
        <taxon>Peronosporomycetes</taxon>
        <taxon>Pythiales</taxon>
        <taxon>Pythiaceae</taxon>
        <taxon>Globisporangium</taxon>
    </lineage>
</organism>
<dbReference type="OMA" id="KWNPQAH"/>
<proteinExistence type="predicted"/>
<dbReference type="eggNOG" id="ENOG502S6EZ">
    <property type="taxonomic scope" value="Eukaryota"/>
</dbReference>
<reference evidence="2" key="2">
    <citation type="submission" date="2010-04" db="EMBL/GenBank/DDBJ databases">
        <authorList>
            <person name="Buell R."/>
            <person name="Hamilton J."/>
            <person name="Hostetler J."/>
        </authorList>
    </citation>
    <scope>NUCLEOTIDE SEQUENCE [LARGE SCALE GENOMIC DNA]</scope>
    <source>
        <strain evidence="2">DAOM:BR144</strain>
    </source>
</reference>
<keyword evidence="2" id="KW-1185">Reference proteome</keyword>
<evidence type="ECO:0008006" key="3">
    <source>
        <dbReference type="Google" id="ProtNLM"/>
    </source>
</evidence>
<sequence length="195" mass="21794">MVGPPPSMTHHPVKELRMLKILDRRSGICLFTEQWKWHPHAHAEGVDALVQSFTQFAREIDGGEVMQVHFNPTMGKNDPKIADDRRPSSGPMQFTNTTGAITMISTQTAVVQAVLFHDRTAAEPVAAAFKVFLQKLVARFDQVYRDQLANLRPQLEPNATLTTEQHTAILGEFVDFKIELDAQLIPALEGSLPKQ</sequence>